<gene>
    <name evidence="2" type="ORF">AWW68_10910</name>
</gene>
<dbReference type="Proteomes" id="UP000075606">
    <property type="component" value="Unassembled WGS sequence"/>
</dbReference>
<evidence type="ECO:0000259" key="1">
    <source>
        <dbReference type="Pfam" id="PF13472"/>
    </source>
</evidence>
<dbReference type="PANTHER" id="PTHR30383">
    <property type="entry name" value="THIOESTERASE 1/PROTEASE 1/LYSOPHOSPHOLIPASE L1"/>
    <property type="match status" value="1"/>
</dbReference>
<keyword evidence="3" id="KW-1185">Reference proteome</keyword>
<dbReference type="InterPro" id="IPR013830">
    <property type="entry name" value="SGNH_hydro"/>
</dbReference>
<reference evidence="2 3" key="1">
    <citation type="submission" date="2016-01" db="EMBL/GenBank/DDBJ databases">
        <title>Genome sequencing of Roseivirga spongicola UST030701-084.</title>
        <authorList>
            <person name="Selvaratnam C."/>
            <person name="Thevarajoo S."/>
            <person name="Goh K.M."/>
            <person name="Ee R."/>
            <person name="Chan K.-G."/>
            <person name="Chong C.S."/>
        </authorList>
    </citation>
    <scope>NUCLEOTIDE SEQUENCE [LARGE SCALE GENOMIC DNA]</scope>
    <source>
        <strain evidence="2 3">UST030701-084</strain>
    </source>
</reference>
<dbReference type="PANTHER" id="PTHR30383:SF5">
    <property type="entry name" value="SGNH HYDROLASE-TYPE ESTERASE DOMAIN-CONTAINING PROTEIN"/>
    <property type="match status" value="1"/>
</dbReference>
<comment type="caution">
    <text evidence="2">The sequence shown here is derived from an EMBL/GenBank/DDBJ whole genome shotgun (WGS) entry which is preliminary data.</text>
</comment>
<dbReference type="Pfam" id="PF13472">
    <property type="entry name" value="Lipase_GDSL_2"/>
    <property type="match status" value="1"/>
</dbReference>
<dbReference type="GO" id="GO:0004622">
    <property type="term" value="F:phosphatidylcholine lysophospholipase activity"/>
    <property type="evidence" value="ECO:0007669"/>
    <property type="project" value="TreeGrafter"/>
</dbReference>
<accession>A0A150X9C3</accession>
<dbReference type="STRING" id="333140.AWW68_10910"/>
<organism evidence="2 3">
    <name type="scientific">Roseivirga spongicola</name>
    <dbReference type="NCBI Taxonomy" id="333140"/>
    <lineage>
        <taxon>Bacteria</taxon>
        <taxon>Pseudomonadati</taxon>
        <taxon>Bacteroidota</taxon>
        <taxon>Cytophagia</taxon>
        <taxon>Cytophagales</taxon>
        <taxon>Roseivirgaceae</taxon>
        <taxon>Roseivirga</taxon>
    </lineage>
</organism>
<dbReference type="AlphaFoldDB" id="A0A150X9C3"/>
<dbReference type="InterPro" id="IPR036514">
    <property type="entry name" value="SGNH_hydro_sf"/>
</dbReference>
<name>A0A150X9C3_9BACT</name>
<dbReference type="Gene3D" id="3.40.50.1110">
    <property type="entry name" value="SGNH hydrolase"/>
    <property type="match status" value="1"/>
</dbReference>
<evidence type="ECO:0000313" key="3">
    <source>
        <dbReference type="Proteomes" id="UP000075606"/>
    </source>
</evidence>
<dbReference type="OrthoDB" id="9790057at2"/>
<dbReference type="SUPFAM" id="SSF52266">
    <property type="entry name" value="SGNH hydrolase"/>
    <property type="match status" value="1"/>
</dbReference>
<feature type="domain" description="SGNH hydrolase-type esterase" evidence="1">
    <location>
        <begin position="58"/>
        <end position="206"/>
    </location>
</feature>
<sequence length="218" mass="24816">MKKTNYLLIILLLITSIDLFGQDPLRFAEEVKKFENASLQYPAQNRIVFTGSSSIRLWVDFKSYFPEHNVINTGFGGSETSDLIHYKDLLISQFNPKQVFIYEGDNDVNSGKSGLQILADMNKLVNDLLEEGVENIVIITPKPSVARWELKEKYEKVNASFKAMADLSPNVKFADVWAPMLNEDGKVKSDIFIEDNLHMNKKGYDIWIKVIGPLLIKP</sequence>
<evidence type="ECO:0000313" key="2">
    <source>
        <dbReference type="EMBL" id="KYG75303.1"/>
    </source>
</evidence>
<proteinExistence type="predicted"/>
<protein>
    <recommendedName>
        <fullName evidence="1">SGNH hydrolase-type esterase domain-containing protein</fullName>
    </recommendedName>
</protein>
<dbReference type="EMBL" id="LRPC01000023">
    <property type="protein sequence ID" value="KYG75303.1"/>
    <property type="molecule type" value="Genomic_DNA"/>
</dbReference>
<dbReference type="InterPro" id="IPR051532">
    <property type="entry name" value="Ester_Hydrolysis_Enzymes"/>
</dbReference>
<dbReference type="RefSeq" id="WP_068221306.1">
    <property type="nucleotide sequence ID" value="NZ_CP139724.1"/>
</dbReference>